<dbReference type="Proteomes" id="UP001553031">
    <property type="component" value="Unassembled WGS sequence"/>
</dbReference>
<proteinExistence type="predicted"/>
<keyword evidence="9" id="KW-1185">Reference proteome</keyword>
<evidence type="ECO:0000256" key="2">
    <source>
        <dbReference type="ARBA" id="ARBA00022729"/>
    </source>
</evidence>
<feature type="signal peptide" evidence="7">
    <location>
        <begin position="1"/>
        <end position="31"/>
    </location>
</feature>
<feature type="region of interest" description="Disordered" evidence="6">
    <location>
        <begin position="31"/>
        <end position="51"/>
    </location>
</feature>
<gene>
    <name evidence="8" type="ORF">AB0O96_08050</name>
</gene>
<comment type="caution">
    <text evidence="8">The sequence shown here is derived from an EMBL/GenBank/DDBJ whole genome shotgun (WGS) entry which is preliminary data.</text>
</comment>
<keyword evidence="5 8" id="KW-0449">Lipoprotein</keyword>
<evidence type="ECO:0000313" key="9">
    <source>
        <dbReference type="Proteomes" id="UP001553031"/>
    </source>
</evidence>
<keyword evidence="2 7" id="KW-0732">Signal</keyword>
<dbReference type="EMBL" id="JBFBLL010000004">
    <property type="protein sequence ID" value="MEV8158143.1"/>
    <property type="molecule type" value="Genomic_DNA"/>
</dbReference>
<evidence type="ECO:0000256" key="7">
    <source>
        <dbReference type="SAM" id="SignalP"/>
    </source>
</evidence>
<name>A0ABV3KEE9_9MICC</name>
<evidence type="ECO:0000256" key="4">
    <source>
        <dbReference type="ARBA" id="ARBA00023139"/>
    </source>
</evidence>
<evidence type="ECO:0000256" key="3">
    <source>
        <dbReference type="ARBA" id="ARBA00023136"/>
    </source>
</evidence>
<evidence type="ECO:0000256" key="6">
    <source>
        <dbReference type="SAM" id="MobiDB-lite"/>
    </source>
</evidence>
<protein>
    <submittedName>
        <fullName evidence="8">LppP/LprE family lipoprotein</fullName>
    </submittedName>
</protein>
<keyword evidence="1" id="KW-1003">Cell membrane</keyword>
<keyword evidence="3" id="KW-0472">Membrane</keyword>
<feature type="chain" id="PRO_5045100205" evidence="7">
    <location>
        <begin position="32"/>
        <end position="190"/>
    </location>
</feature>
<evidence type="ECO:0000256" key="5">
    <source>
        <dbReference type="ARBA" id="ARBA00023288"/>
    </source>
</evidence>
<dbReference type="InterPro" id="IPR025971">
    <property type="entry name" value="LppP/LprE"/>
</dbReference>
<sequence>MGHLTRLSTRTTAATAGALLLAGGLSAPALASGAGSQDVAPPTAQTAADPCPDDSNEYAVQQAAKLLPPPYGPDVPNAPGWAVDQADASTYSGCEGPSWVSLTVAGATASSPQTIVLFSHGRYLGTASATHFGFEPKVERVDDATLRVTYRFPIEGDANAAPRGRAVSEFHDDAASGRVVHTGEFPPRDA</sequence>
<keyword evidence="4" id="KW-0564">Palmitate</keyword>
<dbReference type="RefSeq" id="WP_363784769.1">
    <property type="nucleotide sequence ID" value="NZ_JBFBLL010000004.1"/>
</dbReference>
<reference evidence="8 9" key="1">
    <citation type="submission" date="2024-06" db="EMBL/GenBank/DDBJ databases">
        <title>The Natural Products Discovery Center: Release of the First 8490 Sequenced Strains for Exploring Actinobacteria Biosynthetic Diversity.</title>
        <authorList>
            <person name="Kalkreuter E."/>
            <person name="Kautsar S.A."/>
            <person name="Yang D."/>
            <person name="Bader C.D."/>
            <person name="Teijaro C.N."/>
            <person name="Fluegel L."/>
            <person name="Davis C.M."/>
            <person name="Simpson J.R."/>
            <person name="Lauterbach L."/>
            <person name="Steele A.D."/>
            <person name="Gui C."/>
            <person name="Meng S."/>
            <person name="Li G."/>
            <person name="Viehrig K."/>
            <person name="Ye F."/>
            <person name="Su P."/>
            <person name="Kiefer A.F."/>
            <person name="Nichols A."/>
            <person name="Cepeda A.J."/>
            <person name="Yan W."/>
            <person name="Fan B."/>
            <person name="Jiang Y."/>
            <person name="Adhikari A."/>
            <person name="Zheng C.-J."/>
            <person name="Schuster L."/>
            <person name="Cowan T.M."/>
            <person name="Smanski M.J."/>
            <person name="Chevrette M.G."/>
            <person name="De Carvalho L.P.S."/>
            <person name="Shen B."/>
        </authorList>
    </citation>
    <scope>NUCLEOTIDE SEQUENCE [LARGE SCALE GENOMIC DNA]</scope>
    <source>
        <strain evidence="8 9">NPDC079179</strain>
    </source>
</reference>
<dbReference type="Pfam" id="PF14041">
    <property type="entry name" value="Lipoprotein_21"/>
    <property type="match status" value="1"/>
</dbReference>
<organism evidence="8 9">
    <name type="scientific">Kocuria salsicia</name>
    <dbReference type="NCBI Taxonomy" id="664639"/>
    <lineage>
        <taxon>Bacteria</taxon>
        <taxon>Bacillati</taxon>
        <taxon>Actinomycetota</taxon>
        <taxon>Actinomycetes</taxon>
        <taxon>Micrococcales</taxon>
        <taxon>Micrococcaceae</taxon>
        <taxon>Kocuria</taxon>
    </lineage>
</organism>
<evidence type="ECO:0000313" key="8">
    <source>
        <dbReference type="EMBL" id="MEV8158143.1"/>
    </source>
</evidence>
<accession>A0ABV3KEE9</accession>
<evidence type="ECO:0000256" key="1">
    <source>
        <dbReference type="ARBA" id="ARBA00022475"/>
    </source>
</evidence>